<comment type="similarity">
    <text evidence="2 5">Belongs to the RecX family.</text>
</comment>
<dbReference type="Pfam" id="PF21982">
    <property type="entry name" value="RecX_HTH1"/>
    <property type="match status" value="1"/>
</dbReference>
<gene>
    <name evidence="5" type="primary">recX</name>
    <name evidence="9" type="ORF">AAY24_18010</name>
</gene>
<dbReference type="KEGG" id="seds:AAY24_18010"/>
<keyword evidence="4 5" id="KW-0963">Cytoplasm</keyword>
<feature type="domain" description="RecX third three-helical" evidence="7">
    <location>
        <begin position="111"/>
        <end position="154"/>
    </location>
</feature>
<dbReference type="InterPro" id="IPR053925">
    <property type="entry name" value="RecX_HTH_3rd"/>
</dbReference>
<evidence type="ECO:0000256" key="2">
    <source>
        <dbReference type="ARBA" id="ARBA00009695"/>
    </source>
</evidence>
<dbReference type="InterPro" id="IPR053924">
    <property type="entry name" value="RecX_HTH_2nd"/>
</dbReference>
<sequence length="159" mass="18733">MSRRPVSRFEVSEQLELEQAAVRLLAAREHSRAELRRKLHARCETPALLEQVLDGLEQRGYLSDARYVEQYVSSRKRKGFGPVRIRQELQERGVSADLIEPATDPGEQEWRELIRQCCQRKFGDARPSDYRERAKRARFLEYRGFPSEMIRDLLWDGID</sequence>
<dbReference type="GO" id="GO:0005737">
    <property type="term" value="C:cytoplasm"/>
    <property type="evidence" value="ECO:0007669"/>
    <property type="project" value="UniProtKB-SubCell"/>
</dbReference>
<dbReference type="InterPro" id="IPR036388">
    <property type="entry name" value="WH-like_DNA-bd_sf"/>
</dbReference>
<name>A0A0F7K3V5_9GAMM</name>
<dbReference type="OrthoDB" id="7066780at2"/>
<dbReference type="Gene3D" id="1.10.10.10">
    <property type="entry name" value="Winged helix-like DNA-binding domain superfamily/Winged helix DNA-binding domain"/>
    <property type="match status" value="3"/>
</dbReference>
<dbReference type="HAMAP" id="MF_01114">
    <property type="entry name" value="RecX"/>
    <property type="match status" value="1"/>
</dbReference>
<feature type="domain" description="RecX first three-helical" evidence="8">
    <location>
        <begin position="19"/>
        <end position="54"/>
    </location>
</feature>
<dbReference type="InterPro" id="IPR003783">
    <property type="entry name" value="Regulatory_RecX"/>
</dbReference>
<reference evidence="9 10" key="1">
    <citation type="journal article" date="2015" name="Genome Announc.">
        <title>Complete Genome Sequence of Sedimenticola thiotaurini Strain SIP-G1, a Polyphosphate- and Polyhydroxyalkanoate-Accumulating Sulfur-Oxidizing Gammaproteobacterium Isolated from Salt Marsh Sediments.</title>
        <authorList>
            <person name="Flood B.E."/>
            <person name="Jones D.S."/>
            <person name="Bailey J.V."/>
        </authorList>
    </citation>
    <scope>NUCLEOTIDE SEQUENCE [LARGE SCALE GENOMIC DNA]</scope>
    <source>
        <strain evidence="9 10">SIP-G1</strain>
    </source>
</reference>
<evidence type="ECO:0000313" key="9">
    <source>
        <dbReference type="EMBL" id="AKH21925.1"/>
    </source>
</evidence>
<organism evidence="9 10">
    <name type="scientific">Sedimenticola thiotaurini</name>
    <dbReference type="NCBI Taxonomy" id="1543721"/>
    <lineage>
        <taxon>Bacteria</taxon>
        <taxon>Pseudomonadati</taxon>
        <taxon>Pseudomonadota</taxon>
        <taxon>Gammaproteobacteria</taxon>
        <taxon>Chromatiales</taxon>
        <taxon>Sedimenticolaceae</taxon>
        <taxon>Sedimenticola</taxon>
    </lineage>
</organism>
<dbReference type="PANTHER" id="PTHR33602">
    <property type="entry name" value="REGULATORY PROTEIN RECX FAMILY PROTEIN"/>
    <property type="match status" value="1"/>
</dbReference>
<evidence type="ECO:0000256" key="4">
    <source>
        <dbReference type="ARBA" id="ARBA00022490"/>
    </source>
</evidence>
<protein>
    <recommendedName>
        <fullName evidence="3 5">Regulatory protein RecX</fullName>
    </recommendedName>
</protein>
<dbReference type="PANTHER" id="PTHR33602:SF1">
    <property type="entry name" value="REGULATORY PROTEIN RECX FAMILY PROTEIN"/>
    <property type="match status" value="1"/>
</dbReference>
<dbReference type="AlphaFoldDB" id="A0A0F7K3V5"/>
<evidence type="ECO:0000259" key="8">
    <source>
        <dbReference type="Pfam" id="PF21982"/>
    </source>
</evidence>
<feature type="domain" description="RecX second three-helical" evidence="6">
    <location>
        <begin position="63"/>
        <end position="100"/>
    </location>
</feature>
<evidence type="ECO:0000259" key="7">
    <source>
        <dbReference type="Pfam" id="PF21981"/>
    </source>
</evidence>
<proteinExistence type="inferred from homology"/>
<dbReference type="Proteomes" id="UP000034410">
    <property type="component" value="Chromosome"/>
</dbReference>
<evidence type="ECO:0000313" key="10">
    <source>
        <dbReference type="Proteomes" id="UP000034410"/>
    </source>
</evidence>
<comment type="function">
    <text evidence="5">Modulates RecA activity.</text>
</comment>
<evidence type="ECO:0000256" key="3">
    <source>
        <dbReference type="ARBA" id="ARBA00018111"/>
    </source>
</evidence>
<keyword evidence="10" id="KW-1185">Reference proteome</keyword>
<evidence type="ECO:0000259" key="6">
    <source>
        <dbReference type="Pfam" id="PF02631"/>
    </source>
</evidence>
<dbReference type="EMBL" id="CP011412">
    <property type="protein sequence ID" value="AKH21925.1"/>
    <property type="molecule type" value="Genomic_DNA"/>
</dbReference>
<accession>A0A0F7K3V5</accession>
<dbReference type="GO" id="GO:0006282">
    <property type="term" value="P:regulation of DNA repair"/>
    <property type="evidence" value="ECO:0007669"/>
    <property type="project" value="UniProtKB-UniRule"/>
</dbReference>
<dbReference type="PATRIC" id="fig|1543721.4.peg.3730"/>
<evidence type="ECO:0000256" key="1">
    <source>
        <dbReference type="ARBA" id="ARBA00004496"/>
    </source>
</evidence>
<dbReference type="InterPro" id="IPR053926">
    <property type="entry name" value="RecX_HTH_1st"/>
</dbReference>
<dbReference type="Pfam" id="PF02631">
    <property type="entry name" value="RecX_HTH2"/>
    <property type="match status" value="1"/>
</dbReference>
<dbReference type="Pfam" id="PF21981">
    <property type="entry name" value="RecX_HTH3"/>
    <property type="match status" value="1"/>
</dbReference>
<comment type="subcellular location">
    <subcellularLocation>
        <location evidence="1 5">Cytoplasm</location>
    </subcellularLocation>
</comment>
<evidence type="ECO:0000256" key="5">
    <source>
        <dbReference type="HAMAP-Rule" id="MF_01114"/>
    </source>
</evidence>